<dbReference type="PROSITE" id="PS50157">
    <property type="entry name" value="ZINC_FINGER_C2H2_2"/>
    <property type="match status" value="3"/>
</dbReference>
<dbReference type="Proteomes" id="UP000005237">
    <property type="component" value="Unassembled WGS sequence"/>
</dbReference>
<evidence type="ECO:0000256" key="4">
    <source>
        <dbReference type="ARBA" id="ARBA00022833"/>
    </source>
</evidence>
<protein>
    <recommendedName>
        <fullName evidence="6">C2H2-type domain-containing protein</fullName>
    </recommendedName>
</protein>
<reference evidence="7" key="2">
    <citation type="submission" date="2022-06" db="UniProtKB">
        <authorList>
            <consortium name="EnsemblMetazoa"/>
        </authorList>
    </citation>
    <scope>IDENTIFICATION</scope>
    <source>
        <strain evidence="7">DF5081</strain>
    </source>
</reference>
<dbReference type="PANTHER" id="PTHR24379">
    <property type="entry name" value="KRAB AND ZINC FINGER DOMAIN-CONTAINING"/>
    <property type="match status" value="1"/>
</dbReference>
<dbReference type="GO" id="GO:0008270">
    <property type="term" value="F:zinc ion binding"/>
    <property type="evidence" value="ECO:0007669"/>
    <property type="project" value="UniProtKB-KW"/>
</dbReference>
<evidence type="ECO:0000256" key="2">
    <source>
        <dbReference type="ARBA" id="ARBA00022737"/>
    </source>
</evidence>
<accession>A0A8R1I4W5</accession>
<evidence type="ECO:0000256" key="3">
    <source>
        <dbReference type="ARBA" id="ARBA00022771"/>
    </source>
</evidence>
<keyword evidence="2" id="KW-0677">Repeat</keyword>
<keyword evidence="1" id="KW-0479">Metal-binding</keyword>
<feature type="domain" description="C2H2-type" evidence="6">
    <location>
        <begin position="298"/>
        <end position="325"/>
    </location>
</feature>
<feature type="domain" description="C2H2-type" evidence="6">
    <location>
        <begin position="80"/>
        <end position="103"/>
    </location>
</feature>
<evidence type="ECO:0000313" key="7">
    <source>
        <dbReference type="EnsemblMetazoa" id="CJA17068.1"/>
    </source>
</evidence>
<dbReference type="Gene3D" id="3.30.160.60">
    <property type="entry name" value="Classic Zinc Finger"/>
    <property type="match status" value="2"/>
</dbReference>
<dbReference type="InterPro" id="IPR013087">
    <property type="entry name" value="Znf_C2H2_type"/>
</dbReference>
<dbReference type="AlphaFoldDB" id="A0A8R1I4W5"/>
<dbReference type="SMART" id="SM00355">
    <property type="entry name" value="ZnF_C2H2"/>
    <property type="match status" value="8"/>
</dbReference>
<keyword evidence="4" id="KW-0862">Zinc</keyword>
<dbReference type="SUPFAM" id="SSF57667">
    <property type="entry name" value="beta-beta-alpha zinc fingers"/>
    <property type="match status" value="2"/>
</dbReference>
<dbReference type="PROSITE" id="PS00028">
    <property type="entry name" value="ZINC_FINGER_C2H2_1"/>
    <property type="match status" value="6"/>
</dbReference>
<keyword evidence="3 5" id="KW-0863">Zinc-finger</keyword>
<dbReference type="InterPro" id="IPR036236">
    <property type="entry name" value="Znf_C2H2_sf"/>
</dbReference>
<evidence type="ECO:0000256" key="5">
    <source>
        <dbReference type="PROSITE-ProRule" id="PRU00042"/>
    </source>
</evidence>
<proteinExistence type="predicted"/>
<dbReference type="PANTHER" id="PTHR24379:SF121">
    <property type="entry name" value="C2H2-TYPE DOMAIN-CONTAINING PROTEIN"/>
    <property type="match status" value="1"/>
</dbReference>
<reference evidence="8" key="1">
    <citation type="submission" date="2010-08" db="EMBL/GenBank/DDBJ databases">
        <authorList>
            <consortium name="Caenorhabditis japonica Sequencing Consortium"/>
            <person name="Wilson R.K."/>
        </authorList>
    </citation>
    <scope>NUCLEOTIDE SEQUENCE [LARGE SCALE GENOMIC DNA]</scope>
    <source>
        <strain evidence="8">DF5081</strain>
    </source>
</reference>
<sequence>MPRFLLNAPCQSMFKKNSGTGPSPSNQQVCCQQCDEQFDSFAQFAVHMKSHIAAVTQVFYCPLCPVGIPFRDKKIHVTQHVCNECESVFASNSALVQHFFEAHRKFVCTGCDFVSEGEKAFREHTKVHSRQITMYGCALCGNSYSSQSRLINHVQVTHDQDTLFPPTLLTPKPASPSPKPVKPRALQCSVCDETVFGEEGLDEHRLIRHCKVRYADKCADCHEPIDTEASFVEHCLRHTKDHVHHCPVCRQSLRSETQIHAHCAHHMRKSESELAANDSVTKAEEEEDESTLPDAYNFVCPICGVKLEDGFQLIEHSKRHMQDDA</sequence>
<keyword evidence="8" id="KW-1185">Reference proteome</keyword>
<evidence type="ECO:0000256" key="1">
    <source>
        <dbReference type="ARBA" id="ARBA00022723"/>
    </source>
</evidence>
<evidence type="ECO:0000259" key="6">
    <source>
        <dbReference type="PROSITE" id="PS50157"/>
    </source>
</evidence>
<name>A0A8R1I4W5_CAEJA</name>
<dbReference type="EnsemblMetazoa" id="CJA17068.1">
    <property type="protein sequence ID" value="CJA17068.1"/>
    <property type="gene ID" value="WBGene00136272"/>
</dbReference>
<organism evidence="7 8">
    <name type="scientific">Caenorhabditis japonica</name>
    <dbReference type="NCBI Taxonomy" id="281687"/>
    <lineage>
        <taxon>Eukaryota</taxon>
        <taxon>Metazoa</taxon>
        <taxon>Ecdysozoa</taxon>
        <taxon>Nematoda</taxon>
        <taxon>Chromadorea</taxon>
        <taxon>Rhabditida</taxon>
        <taxon>Rhabditina</taxon>
        <taxon>Rhabditomorpha</taxon>
        <taxon>Rhabditoidea</taxon>
        <taxon>Rhabditidae</taxon>
        <taxon>Peloderinae</taxon>
        <taxon>Caenorhabditis</taxon>
    </lineage>
</organism>
<evidence type="ECO:0000313" key="8">
    <source>
        <dbReference type="Proteomes" id="UP000005237"/>
    </source>
</evidence>
<feature type="domain" description="C2H2-type" evidence="6">
    <location>
        <begin position="135"/>
        <end position="163"/>
    </location>
</feature>